<gene>
    <name evidence="3" type="ORF">IAD24_04290</name>
</gene>
<evidence type="ECO:0000313" key="3">
    <source>
        <dbReference type="EMBL" id="HIU94358.1"/>
    </source>
</evidence>
<feature type="transmembrane region" description="Helical" evidence="1">
    <location>
        <begin position="342"/>
        <end position="361"/>
    </location>
</feature>
<dbReference type="Pfam" id="PF09546">
    <property type="entry name" value="Spore_III_AE"/>
    <property type="match status" value="1"/>
</dbReference>
<feature type="transmembrane region" description="Helical" evidence="1">
    <location>
        <begin position="394"/>
        <end position="422"/>
    </location>
</feature>
<feature type="signal peptide" evidence="2">
    <location>
        <begin position="1"/>
        <end position="25"/>
    </location>
</feature>
<accession>A0A9D1SSP9</accession>
<protein>
    <submittedName>
        <fullName evidence="3">Stage III sporulation protein AE</fullName>
    </submittedName>
</protein>
<keyword evidence="1" id="KW-1133">Transmembrane helix</keyword>
<evidence type="ECO:0000256" key="1">
    <source>
        <dbReference type="SAM" id="Phobius"/>
    </source>
</evidence>
<proteinExistence type="predicted"/>
<feature type="transmembrane region" description="Helical" evidence="1">
    <location>
        <begin position="235"/>
        <end position="256"/>
    </location>
</feature>
<feature type="transmembrane region" description="Helical" evidence="1">
    <location>
        <begin position="167"/>
        <end position="189"/>
    </location>
</feature>
<keyword evidence="1" id="KW-0812">Transmembrane</keyword>
<keyword evidence="2" id="KW-0732">Signal</keyword>
<evidence type="ECO:0000313" key="4">
    <source>
        <dbReference type="Proteomes" id="UP000824128"/>
    </source>
</evidence>
<feature type="chain" id="PRO_5039523712" evidence="2">
    <location>
        <begin position="26"/>
        <end position="423"/>
    </location>
</feature>
<dbReference type="InterPro" id="IPR014194">
    <property type="entry name" value="Spore_III_AE"/>
</dbReference>
<sequence>MRRRAPLILLLLLLLLCLPPGAALAGAAADGTGGEAAEIGVTAEPDLGTGNPGAAAEEGDLSIEDGVNAWLGELDLAAWQAFLASLPQDVRALWADADLETLVGEWASGGMDGAPDALLRQLGGVLLGQARASAGLLLTLLGLAFLTALVQALTAGREAGVQDAAGFVCRCFSLSAVLAASLSPVTLVLSCMDTLAAFMELALPALTLLLTAVGGVASAGVFQPAMTALCGTVTGAMRGAVVPLAVAGGVMGLVGALSARVRMGETAGLLKRLAKWLTGAVSALYLGATAVRGMAAAAYDGVAIRTAKYAASSLVPMVGGMVSGTMDTMLGCALLVKNAAGLAAILLTLSVVLLPLMRLAVQMLLLRAAAALAEPLSGAQLPAMFSAAADMLSFLFAATLAVALMFLVTVALMTGLTGLAMVA</sequence>
<name>A0A9D1SSP9_9FIRM</name>
<feature type="transmembrane region" description="Helical" evidence="1">
    <location>
        <begin position="201"/>
        <end position="223"/>
    </location>
</feature>
<dbReference type="AlphaFoldDB" id="A0A9D1SSP9"/>
<evidence type="ECO:0000256" key="2">
    <source>
        <dbReference type="SAM" id="SignalP"/>
    </source>
</evidence>
<reference evidence="3" key="2">
    <citation type="journal article" date="2021" name="PeerJ">
        <title>Extensive microbial diversity within the chicken gut microbiome revealed by metagenomics and culture.</title>
        <authorList>
            <person name="Gilroy R."/>
            <person name="Ravi A."/>
            <person name="Getino M."/>
            <person name="Pursley I."/>
            <person name="Horton D.L."/>
            <person name="Alikhan N.F."/>
            <person name="Baker D."/>
            <person name="Gharbi K."/>
            <person name="Hall N."/>
            <person name="Watson M."/>
            <person name="Adriaenssens E.M."/>
            <person name="Foster-Nyarko E."/>
            <person name="Jarju S."/>
            <person name="Secka A."/>
            <person name="Antonio M."/>
            <person name="Oren A."/>
            <person name="Chaudhuri R.R."/>
            <person name="La Ragione R."/>
            <person name="Hildebrand F."/>
            <person name="Pallen M.J."/>
        </authorList>
    </citation>
    <scope>NUCLEOTIDE SEQUENCE</scope>
    <source>
        <strain evidence="3">ChiGjej2B2-16831</strain>
    </source>
</reference>
<dbReference type="Proteomes" id="UP000824128">
    <property type="component" value="Unassembled WGS sequence"/>
</dbReference>
<comment type="caution">
    <text evidence="3">The sequence shown here is derived from an EMBL/GenBank/DDBJ whole genome shotgun (WGS) entry which is preliminary data.</text>
</comment>
<dbReference type="EMBL" id="DVNZ01000133">
    <property type="protein sequence ID" value="HIU94358.1"/>
    <property type="molecule type" value="Genomic_DNA"/>
</dbReference>
<keyword evidence="1" id="KW-0472">Membrane</keyword>
<feature type="transmembrane region" description="Helical" evidence="1">
    <location>
        <begin position="134"/>
        <end position="155"/>
    </location>
</feature>
<feature type="transmembrane region" description="Helical" evidence="1">
    <location>
        <begin position="276"/>
        <end position="302"/>
    </location>
</feature>
<organism evidence="3 4">
    <name type="scientific">Candidatus Aphodomorpha intestinavium</name>
    <dbReference type="NCBI Taxonomy" id="2840672"/>
    <lineage>
        <taxon>Bacteria</taxon>
        <taxon>Bacillati</taxon>
        <taxon>Bacillota</taxon>
        <taxon>Clostridia</taxon>
        <taxon>Eubacteriales</taxon>
        <taxon>Candidatus Aphodomorpha</taxon>
    </lineage>
</organism>
<reference evidence="3" key="1">
    <citation type="submission" date="2020-10" db="EMBL/GenBank/DDBJ databases">
        <authorList>
            <person name="Gilroy R."/>
        </authorList>
    </citation>
    <scope>NUCLEOTIDE SEQUENCE</scope>
    <source>
        <strain evidence="3">ChiGjej2B2-16831</strain>
    </source>
</reference>